<evidence type="ECO:0000256" key="1">
    <source>
        <dbReference type="ARBA" id="ARBA00005820"/>
    </source>
</evidence>
<comment type="similarity">
    <text evidence="1">Belongs to the AfsR/DnrI/RedD regulatory family.</text>
</comment>
<feature type="DNA-binding region" description="OmpR/PhoB-type" evidence="6">
    <location>
        <begin position="1"/>
        <end position="89"/>
    </location>
</feature>
<evidence type="ECO:0000256" key="7">
    <source>
        <dbReference type="SAM" id="MobiDB-lite"/>
    </source>
</evidence>
<dbReference type="InterPro" id="IPR011990">
    <property type="entry name" value="TPR-like_helical_dom_sf"/>
</dbReference>
<name>A0A919DIM6_9ACTN</name>
<evidence type="ECO:0000256" key="2">
    <source>
        <dbReference type="ARBA" id="ARBA00023012"/>
    </source>
</evidence>
<feature type="compositionally biased region" description="Low complexity" evidence="7">
    <location>
        <begin position="352"/>
        <end position="361"/>
    </location>
</feature>
<reference evidence="9" key="1">
    <citation type="journal article" date="2014" name="Int. J. Syst. Evol. Microbiol.">
        <title>Complete genome sequence of Corynebacterium casei LMG S-19264T (=DSM 44701T), isolated from a smear-ripened cheese.</title>
        <authorList>
            <consortium name="US DOE Joint Genome Institute (JGI-PGF)"/>
            <person name="Walter F."/>
            <person name="Albersmeier A."/>
            <person name="Kalinowski J."/>
            <person name="Ruckert C."/>
        </authorList>
    </citation>
    <scope>NUCLEOTIDE SEQUENCE</scope>
    <source>
        <strain evidence="9">CGMCC 4.7403</strain>
    </source>
</reference>
<accession>A0A919DIM6</accession>
<dbReference type="InterPro" id="IPR036388">
    <property type="entry name" value="WH-like_DNA-bd_sf"/>
</dbReference>
<dbReference type="Pfam" id="PF00486">
    <property type="entry name" value="Trans_reg_C"/>
    <property type="match status" value="1"/>
</dbReference>
<dbReference type="SMART" id="SM00382">
    <property type="entry name" value="AAA"/>
    <property type="match status" value="1"/>
</dbReference>
<dbReference type="GO" id="GO:0003677">
    <property type="term" value="F:DNA binding"/>
    <property type="evidence" value="ECO:0007669"/>
    <property type="project" value="UniProtKB-UniRule"/>
</dbReference>
<dbReference type="InterPro" id="IPR051677">
    <property type="entry name" value="AfsR-DnrI-RedD_regulator"/>
</dbReference>
<dbReference type="InterPro" id="IPR027417">
    <property type="entry name" value="P-loop_NTPase"/>
</dbReference>
<evidence type="ECO:0000256" key="5">
    <source>
        <dbReference type="ARBA" id="ARBA00023163"/>
    </source>
</evidence>
<evidence type="ECO:0000313" key="9">
    <source>
        <dbReference type="EMBL" id="GHE48422.1"/>
    </source>
</evidence>
<dbReference type="CDD" id="cd15831">
    <property type="entry name" value="BTAD"/>
    <property type="match status" value="1"/>
</dbReference>
<feature type="compositionally biased region" description="Polar residues" evidence="7">
    <location>
        <begin position="740"/>
        <end position="764"/>
    </location>
</feature>
<dbReference type="GO" id="GO:0006355">
    <property type="term" value="P:regulation of DNA-templated transcription"/>
    <property type="evidence" value="ECO:0007669"/>
    <property type="project" value="InterPro"/>
</dbReference>
<dbReference type="Pfam" id="PF03704">
    <property type="entry name" value="BTAD"/>
    <property type="match status" value="1"/>
</dbReference>
<feature type="region of interest" description="Disordered" evidence="7">
    <location>
        <begin position="729"/>
        <end position="764"/>
    </location>
</feature>
<evidence type="ECO:0000256" key="4">
    <source>
        <dbReference type="ARBA" id="ARBA00023125"/>
    </source>
</evidence>
<comment type="caution">
    <text evidence="9">The sequence shown here is derived from an EMBL/GenBank/DDBJ whole genome shotgun (WGS) entry which is preliminary data.</text>
</comment>
<organism evidence="9 10">
    <name type="scientific">Streptomyces capitiformicae</name>
    <dbReference type="NCBI Taxonomy" id="2014920"/>
    <lineage>
        <taxon>Bacteria</taxon>
        <taxon>Bacillati</taxon>
        <taxon>Actinomycetota</taxon>
        <taxon>Actinomycetes</taxon>
        <taxon>Kitasatosporales</taxon>
        <taxon>Streptomycetaceae</taxon>
        <taxon>Streptomyces</taxon>
    </lineage>
</organism>
<dbReference type="Gene3D" id="1.25.40.10">
    <property type="entry name" value="Tetratricopeptide repeat domain"/>
    <property type="match status" value="1"/>
</dbReference>
<dbReference type="InterPro" id="IPR003593">
    <property type="entry name" value="AAA+_ATPase"/>
</dbReference>
<dbReference type="Proteomes" id="UP000603227">
    <property type="component" value="Unassembled WGS sequence"/>
</dbReference>
<dbReference type="SUPFAM" id="SSF46894">
    <property type="entry name" value="C-terminal effector domain of the bipartite response regulators"/>
    <property type="match status" value="1"/>
</dbReference>
<gene>
    <name evidence="9" type="ORF">GCM10017771_69570</name>
</gene>
<feature type="domain" description="OmpR/PhoB-type" evidence="8">
    <location>
        <begin position="1"/>
        <end position="89"/>
    </location>
</feature>
<dbReference type="Gene3D" id="3.40.50.300">
    <property type="entry name" value="P-loop containing nucleotide triphosphate hydrolases"/>
    <property type="match status" value="1"/>
</dbReference>
<keyword evidence="4 6" id="KW-0238">DNA-binding</keyword>
<feature type="compositionally biased region" description="Pro residues" evidence="7">
    <location>
        <begin position="341"/>
        <end position="351"/>
    </location>
</feature>
<dbReference type="PROSITE" id="PS51755">
    <property type="entry name" value="OMPR_PHOB"/>
    <property type="match status" value="1"/>
</dbReference>
<evidence type="ECO:0000256" key="6">
    <source>
        <dbReference type="PROSITE-ProRule" id="PRU01091"/>
    </source>
</evidence>
<reference evidence="9" key="2">
    <citation type="submission" date="2020-09" db="EMBL/GenBank/DDBJ databases">
        <authorList>
            <person name="Sun Q."/>
            <person name="Zhou Y."/>
        </authorList>
    </citation>
    <scope>NUCLEOTIDE SEQUENCE</scope>
    <source>
        <strain evidence="9">CGMCC 4.7403</strain>
    </source>
</reference>
<dbReference type="Gene3D" id="1.10.10.10">
    <property type="entry name" value="Winged helix-like DNA-binding domain superfamily/Winged helix DNA-binding domain"/>
    <property type="match status" value="1"/>
</dbReference>
<dbReference type="InterPro" id="IPR016032">
    <property type="entry name" value="Sig_transdc_resp-reg_C-effctor"/>
</dbReference>
<feature type="region of interest" description="Disordered" evidence="7">
    <location>
        <begin position="339"/>
        <end position="389"/>
    </location>
</feature>
<keyword evidence="3" id="KW-0805">Transcription regulation</keyword>
<dbReference type="PANTHER" id="PTHR35807:SF1">
    <property type="entry name" value="TRANSCRIPTIONAL REGULATOR REDD"/>
    <property type="match status" value="1"/>
</dbReference>
<dbReference type="GO" id="GO:0000160">
    <property type="term" value="P:phosphorelay signal transduction system"/>
    <property type="evidence" value="ECO:0007669"/>
    <property type="project" value="UniProtKB-KW"/>
</dbReference>
<dbReference type="SUPFAM" id="SSF48452">
    <property type="entry name" value="TPR-like"/>
    <property type="match status" value="1"/>
</dbReference>
<evidence type="ECO:0000313" key="10">
    <source>
        <dbReference type="Proteomes" id="UP000603227"/>
    </source>
</evidence>
<dbReference type="SMART" id="SM01043">
    <property type="entry name" value="BTAD"/>
    <property type="match status" value="1"/>
</dbReference>
<dbReference type="PANTHER" id="PTHR35807">
    <property type="entry name" value="TRANSCRIPTIONAL REGULATOR REDD-RELATED"/>
    <property type="match status" value="1"/>
</dbReference>
<dbReference type="InterPro" id="IPR005158">
    <property type="entry name" value="BTAD"/>
</dbReference>
<dbReference type="SMART" id="SM00862">
    <property type="entry name" value="Trans_reg_C"/>
    <property type="match status" value="1"/>
</dbReference>
<sequence>MLGPVEFLSQGRDVMPTAPKARQVVALLMLRYDTVVQASELIDELWQENPPPSAVTTVQTYIYRLRKILAEQGEDALVRTLPGGYSLLVPPDHVDVHRFEREAADGQELLRRGDTTAAARTLGLALSLWRGPALGGVTVGGRLQSYVTRLEELRFRILELRIEADLELGRHRELVSELKSLVLAHPHHEHLHALLMLALHRSGRRYEALELYRSLRRTMLDDLGLEPGRDLTLLHQTLLSDPDQGPPGPTRTLGRVIVSSGRTTGNTPETFAVPTPVPVPVPAPAPAPAPGALSVPAPAQVPAGATVLALAAPPGPSALSPCAAGDTDGALAMSMRRPVPAQMPTPAPTAPAAPATPSVPSLRSAPPLRSADTEGPSQAPAGTPTNPFAVPAQLPYDLVDFVGREAALDELTGALSGVSPGRATTGPAVGVVTGPPGIGKSVLAVHAAHLLRTRFPDRQLYADLRGSSGHPRAPFGVLDEFLRALGVPPVRIPPGAAERQALFRELTAGRGVLVVLDDAASAEQVRPLLPGGPRCAVLVTGRRRMPRPTATAHVVELGPPGQCEGGQLLAGAVGGQRTAREHEAADTIVTLLGRHPLALRAVGGRLAALPGCSLRDMAELLDTTPRILDEVRCGDLDLRPRFDVSYRNLSRTEQAVFRLLGMRGNVPFTAAQAAGVLGWRVPDMERVLETLVDHHLLNSDRAPDGTARYGYAPLVLAYAAELLESTLAEADQSAPVPGTPQRNLDTTSTPPQCNQSNLVTRTFQ</sequence>
<dbReference type="AlphaFoldDB" id="A0A919DIM6"/>
<dbReference type="EMBL" id="BNAT01000032">
    <property type="protein sequence ID" value="GHE48422.1"/>
    <property type="molecule type" value="Genomic_DNA"/>
</dbReference>
<evidence type="ECO:0000256" key="3">
    <source>
        <dbReference type="ARBA" id="ARBA00023015"/>
    </source>
</evidence>
<proteinExistence type="inferred from homology"/>
<keyword evidence="2" id="KW-0902">Two-component regulatory system</keyword>
<keyword evidence="5" id="KW-0804">Transcription</keyword>
<dbReference type="InterPro" id="IPR001867">
    <property type="entry name" value="OmpR/PhoB-type_DNA-bd"/>
</dbReference>
<protein>
    <recommendedName>
        <fullName evidence="8">OmpR/PhoB-type domain-containing protein</fullName>
    </recommendedName>
</protein>
<dbReference type="SUPFAM" id="SSF52540">
    <property type="entry name" value="P-loop containing nucleoside triphosphate hydrolases"/>
    <property type="match status" value="1"/>
</dbReference>
<keyword evidence="10" id="KW-1185">Reference proteome</keyword>
<evidence type="ECO:0000259" key="8">
    <source>
        <dbReference type="PROSITE" id="PS51755"/>
    </source>
</evidence>